<accession>A0ABS8F2S6</accession>
<organism evidence="2 3">
    <name type="scientific">Veillonella fallax</name>
    <dbReference type="NCBI Taxonomy" id="2881272"/>
    <lineage>
        <taxon>Bacteria</taxon>
        <taxon>Bacillati</taxon>
        <taxon>Bacillota</taxon>
        <taxon>Negativicutes</taxon>
        <taxon>Veillonellales</taxon>
        <taxon>Veillonellaceae</taxon>
        <taxon>Veillonella</taxon>
    </lineage>
</organism>
<feature type="transmembrane region" description="Helical" evidence="1">
    <location>
        <begin position="39"/>
        <end position="60"/>
    </location>
</feature>
<protein>
    <recommendedName>
        <fullName evidence="4">Sodium:sulfate symporter transmembrane region</fullName>
    </recommendedName>
</protein>
<evidence type="ECO:0000313" key="3">
    <source>
        <dbReference type="Proteomes" id="UP001198241"/>
    </source>
</evidence>
<evidence type="ECO:0000313" key="2">
    <source>
        <dbReference type="EMBL" id="MCC2156747.1"/>
    </source>
</evidence>
<keyword evidence="1" id="KW-1133">Transmembrane helix</keyword>
<proteinExistence type="predicted"/>
<evidence type="ECO:0000256" key="1">
    <source>
        <dbReference type="SAM" id="Phobius"/>
    </source>
</evidence>
<reference evidence="2 3" key="1">
    <citation type="submission" date="2021-10" db="EMBL/GenBank/DDBJ databases">
        <title>Anaerobic single-cell dispensing facilitates the cultivation of human gut bacteria.</title>
        <authorList>
            <person name="Afrizal A."/>
        </authorList>
    </citation>
    <scope>NUCLEOTIDE SEQUENCE [LARGE SCALE GENOMIC DNA]</scope>
    <source>
        <strain evidence="2 3">CLA-AA-H247</strain>
    </source>
</reference>
<keyword evidence="3" id="KW-1185">Reference proteome</keyword>
<comment type="caution">
    <text evidence="2">The sequence shown here is derived from an EMBL/GenBank/DDBJ whole genome shotgun (WGS) entry which is preliminary data.</text>
</comment>
<gene>
    <name evidence="2" type="ORF">LKD20_06280</name>
</gene>
<dbReference type="EMBL" id="JAJEQD010000011">
    <property type="protein sequence ID" value="MCC2156747.1"/>
    <property type="molecule type" value="Genomic_DNA"/>
</dbReference>
<keyword evidence="1" id="KW-0472">Membrane</keyword>
<name>A0ABS8F2S6_9FIRM</name>
<sequence>MDTSVMITLGSLAYATPIGMPANTMVYNIAGYSFMDYVKAGLPLIVVFSIVALILLPILFPF</sequence>
<dbReference type="Proteomes" id="UP001198241">
    <property type="component" value="Unassembled WGS sequence"/>
</dbReference>
<dbReference type="RefSeq" id="WP_005385854.1">
    <property type="nucleotide sequence ID" value="NZ_JAJEQD010000011.1"/>
</dbReference>
<keyword evidence="1" id="KW-0812">Transmembrane</keyword>
<evidence type="ECO:0008006" key="4">
    <source>
        <dbReference type="Google" id="ProtNLM"/>
    </source>
</evidence>